<proteinExistence type="predicted"/>
<accession>A0A678ZZP1</accession>
<organism evidence="1 2">
    <name type="scientific">Pectobacterium phage Q19</name>
    <dbReference type="NCBI Taxonomy" id="2500576"/>
    <lineage>
        <taxon>Viruses</taxon>
        <taxon>Duplodnaviria</taxon>
        <taxon>Heunggongvirae</taxon>
        <taxon>Uroviricota</taxon>
        <taxon>Caudoviricetes</taxon>
        <taxon>Autographivirales</taxon>
        <taxon>Autotranscriptaviridae</taxon>
        <taxon>Studiervirinae</taxon>
        <taxon>Maklayavirus</taxon>
        <taxon>Maklayavirus Q19</taxon>
    </lineage>
</organism>
<gene>
    <name evidence="1" type="ORF">Q19_13</name>
</gene>
<keyword evidence="2" id="KW-1185">Reference proteome</keyword>
<evidence type="ECO:0000313" key="1">
    <source>
        <dbReference type="EMBL" id="AZV02346.1"/>
    </source>
</evidence>
<dbReference type="Proteomes" id="UP000434467">
    <property type="component" value="Segment"/>
</dbReference>
<name>A0A678ZZP1_9CAUD</name>
<evidence type="ECO:0000313" key="2">
    <source>
        <dbReference type="Proteomes" id="UP000434467"/>
    </source>
</evidence>
<dbReference type="EMBL" id="MK290739">
    <property type="protein sequence ID" value="AZV02346.1"/>
    <property type="molecule type" value="Genomic_DNA"/>
</dbReference>
<protein>
    <submittedName>
        <fullName evidence="1">Uncharacterized protein</fullName>
    </submittedName>
</protein>
<sequence>MAKFDKKIVKSLVKQNRNEMDDIKCNTGVNCSGISCDGCPLNHGQRTIGDVRKMRIKYLNKQLVEVAYVPEV</sequence>
<reference evidence="1" key="1">
    <citation type="submission" date="2018-12" db="EMBL/GenBank/DDBJ databases">
        <authorList>
            <person name="Shneider M.M."/>
            <person name="Kabanova A.P."/>
            <person name="Korzhenkov A.A."/>
            <person name="Toschakov S.V."/>
            <person name="Miroshnikov K.A."/>
        </authorList>
    </citation>
    <scope>NUCLEOTIDE SEQUENCE [LARGE SCALE GENOMIC DNA]</scope>
</reference>